<accession>A0ABD2QGE0</accession>
<keyword evidence="3" id="KW-0645">Protease</keyword>
<evidence type="ECO:0000256" key="4">
    <source>
        <dbReference type="ARBA" id="ARBA00022786"/>
    </source>
</evidence>
<dbReference type="GO" id="GO:0006508">
    <property type="term" value="P:proteolysis"/>
    <property type="evidence" value="ECO:0007669"/>
    <property type="project" value="UniProtKB-KW"/>
</dbReference>
<dbReference type="PANTHER" id="PTHR13291">
    <property type="entry name" value="JOSEPHIN 1, 2"/>
    <property type="match status" value="1"/>
</dbReference>
<comment type="catalytic activity">
    <reaction evidence="1">
        <text>Thiol-dependent hydrolysis of ester, thioester, amide, peptide and isopeptide bonds formed by the C-terminal Gly of ubiquitin (a 76-residue protein attached to proteins as an intracellular targeting signal).</text>
        <dbReference type="EC" id="3.4.19.12"/>
    </reaction>
</comment>
<evidence type="ECO:0000259" key="7">
    <source>
        <dbReference type="PROSITE" id="PS50957"/>
    </source>
</evidence>
<evidence type="ECO:0000256" key="2">
    <source>
        <dbReference type="ARBA" id="ARBA00012759"/>
    </source>
</evidence>
<evidence type="ECO:0000313" key="9">
    <source>
        <dbReference type="Proteomes" id="UP001626550"/>
    </source>
</evidence>
<evidence type="ECO:0000256" key="5">
    <source>
        <dbReference type="ARBA" id="ARBA00022801"/>
    </source>
</evidence>
<name>A0ABD2QGE0_9PLAT</name>
<feature type="active site" evidence="6">
    <location>
        <position position="134"/>
    </location>
</feature>
<comment type="caution">
    <text evidence="8">The sequence shown here is derived from an EMBL/GenBank/DDBJ whole genome shotgun (WGS) entry which is preliminary data.</text>
</comment>
<dbReference type="AlphaFoldDB" id="A0ABD2QGE0"/>
<dbReference type="EC" id="3.4.19.12" evidence="2"/>
<dbReference type="Pfam" id="PF02099">
    <property type="entry name" value="Josephin"/>
    <property type="match status" value="1"/>
</dbReference>
<evidence type="ECO:0000256" key="6">
    <source>
        <dbReference type="PROSITE-ProRule" id="PRU00331"/>
    </source>
</evidence>
<dbReference type="SMART" id="SM01246">
    <property type="entry name" value="Josephin"/>
    <property type="match status" value="1"/>
</dbReference>
<dbReference type="GO" id="GO:0004843">
    <property type="term" value="F:cysteine-type deubiquitinase activity"/>
    <property type="evidence" value="ECO:0007669"/>
    <property type="project" value="UniProtKB-EC"/>
</dbReference>
<feature type="domain" description="Josephin" evidence="7">
    <location>
        <begin position="20"/>
        <end position="201"/>
    </location>
</feature>
<keyword evidence="4" id="KW-0833">Ubl conjugation pathway</keyword>
<dbReference type="InterPro" id="IPR006155">
    <property type="entry name" value="Josephin"/>
</dbReference>
<reference evidence="8 9" key="1">
    <citation type="submission" date="2024-11" db="EMBL/GenBank/DDBJ databases">
        <title>Adaptive evolution of stress response genes in parasites aligns with host niche diversity.</title>
        <authorList>
            <person name="Hahn C."/>
            <person name="Resl P."/>
        </authorList>
    </citation>
    <scope>NUCLEOTIDE SEQUENCE [LARGE SCALE GENOMIC DNA]</scope>
    <source>
        <strain evidence="8">EGGRZ-B1_66</strain>
        <tissue evidence="8">Body</tissue>
    </source>
</reference>
<protein>
    <recommendedName>
        <fullName evidence="2">ubiquitinyl hydrolase 1</fullName>
        <ecNumber evidence="2">3.4.19.12</ecNumber>
    </recommendedName>
</protein>
<dbReference type="Proteomes" id="UP001626550">
    <property type="component" value="Unassembled WGS sequence"/>
</dbReference>
<evidence type="ECO:0000256" key="3">
    <source>
        <dbReference type="ARBA" id="ARBA00022670"/>
    </source>
</evidence>
<proteinExistence type="predicted"/>
<evidence type="ECO:0000256" key="1">
    <source>
        <dbReference type="ARBA" id="ARBA00000707"/>
    </source>
</evidence>
<evidence type="ECO:0000313" key="8">
    <source>
        <dbReference type="EMBL" id="KAL3318600.1"/>
    </source>
</evidence>
<feature type="active site" evidence="6">
    <location>
        <position position="153"/>
    </location>
</feature>
<organism evidence="8 9">
    <name type="scientific">Cichlidogyrus casuarinus</name>
    <dbReference type="NCBI Taxonomy" id="1844966"/>
    <lineage>
        <taxon>Eukaryota</taxon>
        <taxon>Metazoa</taxon>
        <taxon>Spiralia</taxon>
        <taxon>Lophotrochozoa</taxon>
        <taxon>Platyhelminthes</taxon>
        <taxon>Monogenea</taxon>
        <taxon>Monopisthocotylea</taxon>
        <taxon>Dactylogyridea</taxon>
        <taxon>Ancyrocephalidae</taxon>
        <taxon>Cichlidogyrus</taxon>
    </lineage>
</organism>
<dbReference type="Gene3D" id="3.90.70.40">
    <property type="match status" value="1"/>
</dbReference>
<feature type="active site" evidence="6">
    <location>
        <position position="33"/>
    </location>
</feature>
<sequence>MIYPWNVSVATMDQTAYADLNEVYHEKQSRMLCMLHAINNLLQGRASSKEELDSICIKFDDRQWNNEHRNPFGLGNYDVNVLTECLARKGYDLVWYNKSKGFEDNLKNDVLGFIVNVPSWMSLFGVPLPFKGAHWFAIRQLKVNNKEEYYNLDSKLPKPTVIAPDRQRLNSYIDELLFKSKSASQTHLFIVRPVEPTYELA</sequence>
<gene>
    <name evidence="8" type="primary">JOSD1</name>
    <name evidence="8" type="ORF">Ciccas_002746</name>
</gene>
<dbReference type="InterPro" id="IPR040053">
    <property type="entry name" value="JOSD1/2"/>
</dbReference>
<keyword evidence="5 6" id="KW-0378">Hydrolase</keyword>
<keyword evidence="9" id="KW-1185">Reference proteome</keyword>
<dbReference type="PROSITE" id="PS50957">
    <property type="entry name" value="JOSEPHIN"/>
    <property type="match status" value="1"/>
</dbReference>
<dbReference type="EMBL" id="JBJKFK010000225">
    <property type="protein sequence ID" value="KAL3318600.1"/>
    <property type="molecule type" value="Genomic_DNA"/>
</dbReference>
<dbReference type="PANTHER" id="PTHR13291:SF0">
    <property type="entry name" value="JOSEPHIN-LIKE PROTEIN"/>
    <property type="match status" value="1"/>
</dbReference>